<evidence type="ECO:0000313" key="7">
    <source>
        <dbReference type="EMBL" id="CAL6049296.1"/>
    </source>
</evidence>
<evidence type="ECO:0000313" key="4">
    <source>
        <dbReference type="EMBL" id="CAI9954413.1"/>
    </source>
</evidence>
<dbReference type="EMBL" id="CATOUU010000848">
    <property type="protein sequence ID" value="CAI9954413.1"/>
    <property type="molecule type" value="Genomic_DNA"/>
</dbReference>
<organism evidence="5">
    <name type="scientific">Hexamita inflata</name>
    <dbReference type="NCBI Taxonomy" id="28002"/>
    <lineage>
        <taxon>Eukaryota</taxon>
        <taxon>Metamonada</taxon>
        <taxon>Diplomonadida</taxon>
        <taxon>Hexamitidae</taxon>
        <taxon>Hexamitinae</taxon>
        <taxon>Hexamita</taxon>
    </lineage>
</organism>
<dbReference type="InterPro" id="IPR000608">
    <property type="entry name" value="UBC"/>
</dbReference>
<feature type="domain" description="UBC core" evidence="1">
    <location>
        <begin position="6"/>
        <end position="163"/>
    </location>
</feature>
<dbReference type="Gene3D" id="3.10.110.10">
    <property type="entry name" value="Ubiquitin Conjugating Enzyme"/>
    <property type="match status" value="1"/>
</dbReference>
<protein>
    <submittedName>
        <fullName evidence="5">Ubiquitin-conjugating enzyme E2</fullName>
    </submittedName>
    <submittedName>
        <fullName evidence="6">Ubiquitin-conjugating_enzyme E2</fullName>
    </submittedName>
</protein>
<comment type="caution">
    <text evidence="5">The sequence shown here is derived from an EMBL/GenBank/DDBJ whole genome shotgun (WGS) entry which is preliminary data.</text>
</comment>
<dbReference type="Pfam" id="PF00179">
    <property type="entry name" value="UQ_con"/>
    <property type="match status" value="1"/>
</dbReference>
<dbReference type="EMBL" id="CAXDID020000113">
    <property type="protein sequence ID" value="CAL6030100.1"/>
    <property type="molecule type" value="Genomic_DNA"/>
</dbReference>
<sequence>MSEAPENPKIIMRQLKMVQTMNDVNYKIYIPDQNNLLEIHFSVRGPLSTEYEGGWYHGKVLLPKEYPYRAPNVQMLTPSGRFELNKNLCFSFTAYHPETWSPAVGLGPIIIALQSLFDAYEERAVGMIPKVNIEEVKKLAVESQKFYCPQCNINHNTFSHNKE</sequence>
<dbReference type="PROSITE" id="PS50127">
    <property type="entry name" value="UBC_2"/>
    <property type="match status" value="1"/>
</dbReference>
<evidence type="ECO:0000259" key="1">
    <source>
        <dbReference type="PROSITE" id="PS50127"/>
    </source>
</evidence>
<keyword evidence="10" id="KW-1185">Reference proteome</keyword>
<evidence type="ECO:0000313" key="2">
    <source>
        <dbReference type="EMBL" id="CAI9928400.1"/>
    </source>
</evidence>
<dbReference type="EMBL" id="CATOUU010000959">
    <property type="protein sequence ID" value="CAI9962772.1"/>
    <property type="molecule type" value="Genomic_DNA"/>
</dbReference>
<dbReference type="AlphaFoldDB" id="A0AA86US50"/>
<reference evidence="5" key="1">
    <citation type="submission" date="2023-06" db="EMBL/GenBank/DDBJ databases">
        <authorList>
            <person name="Kurt Z."/>
        </authorList>
    </citation>
    <scope>NUCLEOTIDE SEQUENCE</scope>
</reference>
<dbReference type="PANTHER" id="PTHR24067">
    <property type="entry name" value="UBIQUITIN-CONJUGATING ENZYME E2"/>
    <property type="match status" value="1"/>
</dbReference>
<dbReference type="EMBL" id="CAXDID020000540">
    <property type="protein sequence ID" value="CAL6101161.1"/>
    <property type="molecule type" value="Genomic_DNA"/>
</dbReference>
<accession>A0AA86US50</accession>
<dbReference type="SUPFAM" id="SSF54495">
    <property type="entry name" value="UBC-like"/>
    <property type="match status" value="1"/>
</dbReference>
<dbReference type="SMART" id="SM00212">
    <property type="entry name" value="UBCc"/>
    <property type="match status" value="1"/>
</dbReference>
<dbReference type="InterPro" id="IPR050113">
    <property type="entry name" value="Ub_conjugating_enzyme"/>
</dbReference>
<evidence type="ECO:0000313" key="8">
    <source>
        <dbReference type="EMBL" id="CAL6058754.1"/>
    </source>
</evidence>
<evidence type="ECO:0000313" key="9">
    <source>
        <dbReference type="EMBL" id="CAL6101161.1"/>
    </source>
</evidence>
<dbReference type="CDD" id="cd23799">
    <property type="entry name" value="UBCc_UBE2J"/>
    <property type="match status" value="1"/>
</dbReference>
<evidence type="ECO:0000313" key="5">
    <source>
        <dbReference type="EMBL" id="CAI9962772.1"/>
    </source>
</evidence>
<reference evidence="6 10" key="2">
    <citation type="submission" date="2024-07" db="EMBL/GenBank/DDBJ databases">
        <authorList>
            <person name="Akdeniz Z."/>
        </authorList>
    </citation>
    <scope>NUCLEOTIDE SEQUENCE [LARGE SCALE GENOMIC DNA]</scope>
</reference>
<dbReference type="InterPro" id="IPR016135">
    <property type="entry name" value="UBQ-conjugating_enzyme/RWD"/>
</dbReference>
<proteinExistence type="predicted"/>
<evidence type="ECO:0000313" key="10">
    <source>
        <dbReference type="Proteomes" id="UP001642409"/>
    </source>
</evidence>
<dbReference type="EMBL" id="CAXDID020000178">
    <property type="protein sequence ID" value="CAL6049296.1"/>
    <property type="molecule type" value="Genomic_DNA"/>
</dbReference>
<dbReference type="Proteomes" id="UP001642409">
    <property type="component" value="Unassembled WGS sequence"/>
</dbReference>
<evidence type="ECO:0000313" key="3">
    <source>
        <dbReference type="EMBL" id="CAI9954036.1"/>
    </source>
</evidence>
<dbReference type="EMBL" id="CATOUU010000843">
    <property type="protein sequence ID" value="CAI9954036.1"/>
    <property type="molecule type" value="Genomic_DNA"/>
</dbReference>
<dbReference type="EMBL" id="CAXDID020000222">
    <property type="protein sequence ID" value="CAL6058754.1"/>
    <property type="molecule type" value="Genomic_DNA"/>
</dbReference>
<gene>
    <name evidence="2" type="ORF">HINF_LOCUS16045</name>
    <name evidence="6" type="ORF">HINF_LOCUS32977</name>
    <name evidence="3" type="ORF">HINF_LOCUS41681</name>
    <name evidence="4" type="ORF">HINF_LOCUS42058</name>
    <name evidence="7" type="ORF">HINF_LOCUS43150</name>
    <name evidence="8" type="ORF">HINF_LOCUS48423</name>
    <name evidence="5" type="ORF">HINF_LOCUS50417</name>
    <name evidence="9" type="ORF">HINF_LOCUS70975</name>
</gene>
<dbReference type="EMBL" id="CATOUU010000396">
    <property type="protein sequence ID" value="CAI9928400.1"/>
    <property type="molecule type" value="Genomic_DNA"/>
</dbReference>
<evidence type="ECO:0000313" key="6">
    <source>
        <dbReference type="EMBL" id="CAL6030100.1"/>
    </source>
</evidence>
<name>A0AA86US50_9EUKA</name>